<feature type="region of interest" description="Disordered" evidence="2">
    <location>
        <begin position="112"/>
        <end position="149"/>
    </location>
</feature>
<reference evidence="3" key="2">
    <citation type="submission" date="2022-01" db="EMBL/GenBank/DDBJ databases">
        <authorList>
            <person name="Yamashiro T."/>
            <person name="Shiraishi A."/>
            <person name="Satake H."/>
            <person name="Nakayama K."/>
        </authorList>
    </citation>
    <scope>NUCLEOTIDE SEQUENCE</scope>
</reference>
<accession>A0ABQ5IDT2</accession>
<proteinExistence type="predicted"/>
<sequence>MEDNDDRKSFLDYLCIDLNYVEEQINNLMSKHRNLVQELNTCKEQFLVLNQAKLDLLTQHVNTEILKENHNLRNELKELTSIKEAWLNSSNKVNHFERVTSVCKVFSRNSEVSITGGNKPKLSETEDSTLSNHDTGKHPLPPLEKLTGVEPISGPKTIKSILKSRSTFKAKTLKGIIINEPSSAPARGNKSSSASKTSSALGGKLKNVKMEDDPPLDIVMKELNELKLQISKNKYNDHKSDDCVYNPICEICGSYDHDTHGHNRIISIRRGIKPRNPQHVTKDCETCGSNVHTTSDHNDIEWFRKREALQAKKDESFKASKIESSSALRSKTPIKKWVSKQN</sequence>
<evidence type="ECO:0000313" key="4">
    <source>
        <dbReference type="Proteomes" id="UP001151760"/>
    </source>
</evidence>
<reference evidence="3" key="1">
    <citation type="journal article" date="2022" name="Int. J. Mol. Sci.">
        <title>Draft Genome of Tanacetum Coccineum: Genomic Comparison of Closely Related Tanacetum-Family Plants.</title>
        <authorList>
            <person name="Yamashiro T."/>
            <person name="Shiraishi A."/>
            <person name="Nakayama K."/>
            <person name="Satake H."/>
        </authorList>
    </citation>
    <scope>NUCLEOTIDE SEQUENCE</scope>
</reference>
<keyword evidence="4" id="KW-1185">Reference proteome</keyword>
<organism evidence="3 4">
    <name type="scientific">Tanacetum coccineum</name>
    <dbReference type="NCBI Taxonomy" id="301880"/>
    <lineage>
        <taxon>Eukaryota</taxon>
        <taxon>Viridiplantae</taxon>
        <taxon>Streptophyta</taxon>
        <taxon>Embryophyta</taxon>
        <taxon>Tracheophyta</taxon>
        <taxon>Spermatophyta</taxon>
        <taxon>Magnoliopsida</taxon>
        <taxon>eudicotyledons</taxon>
        <taxon>Gunneridae</taxon>
        <taxon>Pentapetalae</taxon>
        <taxon>asterids</taxon>
        <taxon>campanulids</taxon>
        <taxon>Asterales</taxon>
        <taxon>Asteraceae</taxon>
        <taxon>Asteroideae</taxon>
        <taxon>Anthemideae</taxon>
        <taxon>Anthemidinae</taxon>
        <taxon>Tanacetum</taxon>
    </lineage>
</organism>
<evidence type="ECO:0000256" key="1">
    <source>
        <dbReference type="SAM" id="Coils"/>
    </source>
</evidence>
<evidence type="ECO:0000256" key="2">
    <source>
        <dbReference type="SAM" id="MobiDB-lite"/>
    </source>
</evidence>
<dbReference type="Proteomes" id="UP001151760">
    <property type="component" value="Unassembled WGS sequence"/>
</dbReference>
<feature type="compositionally biased region" description="Low complexity" evidence="2">
    <location>
        <begin position="190"/>
        <end position="200"/>
    </location>
</feature>
<dbReference type="EMBL" id="BQNB010020617">
    <property type="protein sequence ID" value="GJT97829.1"/>
    <property type="molecule type" value="Genomic_DNA"/>
</dbReference>
<keyword evidence="1" id="KW-0175">Coiled coil</keyword>
<name>A0ABQ5IDT2_9ASTR</name>
<evidence type="ECO:0000313" key="3">
    <source>
        <dbReference type="EMBL" id="GJT97829.1"/>
    </source>
</evidence>
<protein>
    <submittedName>
        <fullName evidence="3">Uncharacterized protein</fullName>
    </submittedName>
</protein>
<gene>
    <name evidence="3" type="ORF">Tco_1093347</name>
</gene>
<feature type="region of interest" description="Disordered" evidence="2">
    <location>
        <begin position="181"/>
        <end position="208"/>
    </location>
</feature>
<comment type="caution">
    <text evidence="3">The sequence shown here is derived from an EMBL/GenBank/DDBJ whole genome shotgun (WGS) entry which is preliminary data.</text>
</comment>
<feature type="coiled-coil region" evidence="1">
    <location>
        <begin position="18"/>
        <end position="89"/>
    </location>
</feature>